<comment type="caution">
    <text evidence="1">The sequence shown here is derived from an EMBL/GenBank/DDBJ whole genome shotgun (WGS) entry which is preliminary data.</text>
</comment>
<dbReference type="Proteomes" id="UP000624041">
    <property type="component" value="Unassembled WGS sequence"/>
</dbReference>
<evidence type="ECO:0000313" key="1">
    <source>
        <dbReference type="EMBL" id="GGN52446.1"/>
    </source>
</evidence>
<accession>A0A917XTH2</accession>
<reference evidence="1" key="2">
    <citation type="submission" date="2020-09" db="EMBL/GenBank/DDBJ databases">
        <authorList>
            <person name="Sun Q."/>
            <person name="Ohkuma M."/>
        </authorList>
    </citation>
    <scope>NUCLEOTIDE SEQUENCE</scope>
    <source>
        <strain evidence="1">JCM 17251</strain>
    </source>
</reference>
<dbReference type="EMBL" id="BMOS01000004">
    <property type="protein sequence ID" value="GGN52446.1"/>
    <property type="molecule type" value="Genomic_DNA"/>
</dbReference>
<name>A0A917XTH2_9BACI</name>
<gene>
    <name evidence="1" type="ORF">GCM10007971_08030</name>
</gene>
<dbReference type="AlphaFoldDB" id="A0A917XTH2"/>
<organism evidence="1 2">
    <name type="scientific">Oceanobacillus indicireducens</name>
    <dbReference type="NCBI Taxonomy" id="1004261"/>
    <lineage>
        <taxon>Bacteria</taxon>
        <taxon>Bacillati</taxon>
        <taxon>Bacillota</taxon>
        <taxon>Bacilli</taxon>
        <taxon>Bacillales</taxon>
        <taxon>Bacillaceae</taxon>
        <taxon>Oceanobacillus</taxon>
    </lineage>
</organism>
<keyword evidence="2" id="KW-1185">Reference proteome</keyword>
<sequence>MRTKIPFWAQIDEKYGLAIIKHEQTGTDSPVNLKCTNVRTVRAVYSAIYARRQKKETTEKSTN</sequence>
<proteinExistence type="predicted"/>
<protein>
    <submittedName>
        <fullName evidence="1">Uncharacterized protein</fullName>
    </submittedName>
</protein>
<reference evidence="1" key="1">
    <citation type="journal article" date="2014" name="Int. J. Syst. Evol. Microbiol.">
        <title>Complete genome sequence of Corynebacterium casei LMG S-19264T (=DSM 44701T), isolated from a smear-ripened cheese.</title>
        <authorList>
            <consortium name="US DOE Joint Genome Institute (JGI-PGF)"/>
            <person name="Walter F."/>
            <person name="Albersmeier A."/>
            <person name="Kalinowski J."/>
            <person name="Ruckert C."/>
        </authorList>
    </citation>
    <scope>NUCLEOTIDE SEQUENCE</scope>
    <source>
        <strain evidence="1">JCM 17251</strain>
    </source>
</reference>
<evidence type="ECO:0000313" key="2">
    <source>
        <dbReference type="Proteomes" id="UP000624041"/>
    </source>
</evidence>